<protein>
    <submittedName>
        <fullName evidence="2">Uncharacterized protein</fullName>
    </submittedName>
</protein>
<evidence type="ECO:0000313" key="3">
    <source>
        <dbReference type="Proteomes" id="UP000295252"/>
    </source>
</evidence>
<name>A0A068TNB6_COFCA</name>
<accession>A0A068TNB6</accession>
<sequence>MIPSWGKLKPNEDNSKNNQTLGTNMIKRNKYPLFKTLRTITVQLYQEKCIRKFQIIVPKFVNKVTAGLLTIKEKTDVYTPKESGKRTILRRFGSGQTPPLLFSAVLRLWEFLEG</sequence>
<dbReference type="Gramene" id="CDO97517">
    <property type="protein sequence ID" value="CDO97517"/>
    <property type="gene ID" value="GSCOC_T00014888001"/>
</dbReference>
<keyword evidence="3" id="KW-1185">Reference proteome</keyword>
<reference evidence="3" key="1">
    <citation type="journal article" date="2014" name="Science">
        <title>The coffee genome provides insight into the convergent evolution of caffeine biosynthesis.</title>
        <authorList>
            <person name="Denoeud F."/>
            <person name="Carretero-Paulet L."/>
            <person name="Dereeper A."/>
            <person name="Droc G."/>
            <person name="Guyot R."/>
            <person name="Pietrella M."/>
            <person name="Zheng C."/>
            <person name="Alberti A."/>
            <person name="Anthony F."/>
            <person name="Aprea G."/>
            <person name="Aury J.M."/>
            <person name="Bento P."/>
            <person name="Bernard M."/>
            <person name="Bocs S."/>
            <person name="Campa C."/>
            <person name="Cenci A."/>
            <person name="Combes M.C."/>
            <person name="Crouzillat D."/>
            <person name="Da Silva C."/>
            <person name="Daddiego L."/>
            <person name="De Bellis F."/>
            <person name="Dussert S."/>
            <person name="Garsmeur O."/>
            <person name="Gayraud T."/>
            <person name="Guignon V."/>
            <person name="Jahn K."/>
            <person name="Jamilloux V."/>
            <person name="Joet T."/>
            <person name="Labadie K."/>
            <person name="Lan T."/>
            <person name="Leclercq J."/>
            <person name="Lepelley M."/>
            <person name="Leroy T."/>
            <person name="Li L.T."/>
            <person name="Librado P."/>
            <person name="Lopez L."/>
            <person name="Munoz A."/>
            <person name="Noel B."/>
            <person name="Pallavicini A."/>
            <person name="Perrotta G."/>
            <person name="Poncet V."/>
            <person name="Pot D."/>
            <person name="Priyono X."/>
            <person name="Rigoreau M."/>
            <person name="Rouard M."/>
            <person name="Rozas J."/>
            <person name="Tranchant-Dubreuil C."/>
            <person name="VanBuren R."/>
            <person name="Zhang Q."/>
            <person name="Andrade A.C."/>
            <person name="Argout X."/>
            <person name="Bertrand B."/>
            <person name="de Kochko A."/>
            <person name="Graziosi G."/>
            <person name="Henry R.J."/>
            <person name="Jayarama X."/>
            <person name="Ming R."/>
            <person name="Nagai C."/>
            <person name="Rounsley S."/>
            <person name="Sankoff D."/>
            <person name="Giuliano G."/>
            <person name="Albert V.A."/>
            <person name="Wincker P."/>
            <person name="Lashermes P."/>
        </authorList>
    </citation>
    <scope>NUCLEOTIDE SEQUENCE [LARGE SCALE GENOMIC DNA]</scope>
    <source>
        <strain evidence="3">cv. DH200-94</strain>
    </source>
</reference>
<organism evidence="2 3">
    <name type="scientific">Coffea canephora</name>
    <name type="common">Robusta coffee</name>
    <dbReference type="NCBI Taxonomy" id="49390"/>
    <lineage>
        <taxon>Eukaryota</taxon>
        <taxon>Viridiplantae</taxon>
        <taxon>Streptophyta</taxon>
        <taxon>Embryophyta</taxon>
        <taxon>Tracheophyta</taxon>
        <taxon>Spermatophyta</taxon>
        <taxon>Magnoliopsida</taxon>
        <taxon>eudicotyledons</taxon>
        <taxon>Gunneridae</taxon>
        <taxon>Pentapetalae</taxon>
        <taxon>asterids</taxon>
        <taxon>lamiids</taxon>
        <taxon>Gentianales</taxon>
        <taxon>Rubiaceae</taxon>
        <taxon>Ixoroideae</taxon>
        <taxon>Gardenieae complex</taxon>
        <taxon>Bertiereae - Coffeeae clade</taxon>
        <taxon>Coffeeae</taxon>
        <taxon>Coffea</taxon>
    </lineage>
</organism>
<dbReference type="Proteomes" id="UP000295252">
    <property type="component" value="Chromosome IV"/>
</dbReference>
<feature type="region of interest" description="Disordered" evidence="1">
    <location>
        <begin position="1"/>
        <end position="22"/>
    </location>
</feature>
<gene>
    <name evidence="2" type="ORF">GSCOC_T00014888001</name>
</gene>
<dbReference type="EMBL" id="HG739085">
    <property type="protein sequence ID" value="CDO97517.1"/>
    <property type="molecule type" value="Genomic_DNA"/>
</dbReference>
<evidence type="ECO:0000313" key="2">
    <source>
        <dbReference type="EMBL" id="CDO97517.1"/>
    </source>
</evidence>
<dbReference type="InParanoid" id="A0A068TNB6"/>
<dbReference type="AlphaFoldDB" id="A0A068TNB6"/>
<proteinExistence type="predicted"/>
<evidence type="ECO:0000256" key="1">
    <source>
        <dbReference type="SAM" id="MobiDB-lite"/>
    </source>
</evidence>